<feature type="non-terminal residue" evidence="2">
    <location>
        <position position="1"/>
    </location>
</feature>
<dbReference type="RefSeq" id="WP_315723489.1">
    <property type="nucleotide sequence ID" value="NZ_JAVUPU010000001.1"/>
</dbReference>
<evidence type="ECO:0000313" key="2">
    <source>
        <dbReference type="EMBL" id="MDT9597927.1"/>
    </source>
</evidence>
<dbReference type="GO" id="GO:0016787">
    <property type="term" value="F:hydrolase activity"/>
    <property type="evidence" value="ECO:0007669"/>
    <property type="project" value="UniProtKB-KW"/>
</dbReference>
<evidence type="ECO:0000259" key="1">
    <source>
        <dbReference type="Pfam" id="PF04471"/>
    </source>
</evidence>
<dbReference type="EC" id="3.1.21.-" evidence="2"/>
<keyword evidence="2" id="KW-0255">Endonuclease</keyword>
<dbReference type="Proteomes" id="UP001259572">
    <property type="component" value="Unassembled WGS sequence"/>
</dbReference>
<feature type="domain" description="Restriction endonuclease type IV Mrr" evidence="1">
    <location>
        <begin position="149"/>
        <end position="234"/>
    </location>
</feature>
<name>A0ABU3Q3N7_9SPHN</name>
<dbReference type="Pfam" id="PF04471">
    <property type="entry name" value="Mrr_cat"/>
    <property type="match status" value="1"/>
</dbReference>
<dbReference type="InterPro" id="IPR007560">
    <property type="entry name" value="Restrct_endonuc_IV_Mrr"/>
</dbReference>
<comment type="caution">
    <text evidence="2">The sequence shown here is derived from an EMBL/GenBank/DDBJ whole genome shotgun (WGS) entry which is preliminary data.</text>
</comment>
<accession>A0ABU3Q3N7</accession>
<evidence type="ECO:0000313" key="3">
    <source>
        <dbReference type="Proteomes" id="UP001259572"/>
    </source>
</evidence>
<organism evidence="2 3">
    <name type="scientific">Sphingosinicella rhizophila</name>
    <dbReference type="NCBI Taxonomy" id="3050082"/>
    <lineage>
        <taxon>Bacteria</taxon>
        <taxon>Pseudomonadati</taxon>
        <taxon>Pseudomonadota</taxon>
        <taxon>Alphaproteobacteria</taxon>
        <taxon>Sphingomonadales</taxon>
        <taxon>Sphingosinicellaceae</taxon>
        <taxon>Sphingosinicella</taxon>
    </lineage>
</organism>
<gene>
    <name evidence="2" type="ORF">RQX22_03070</name>
</gene>
<keyword evidence="2" id="KW-0378">Hydrolase</keyword>
<proteinExistence type="predicted"/>
<sequence length="271" mass="29687">ISVSTKPAAAQAAYLTAGALPATATGYVRELREFYTLPVDTLWITFARGHLWWAFSEPEVTYVGGTGEGCGTRFRPVIGSWRNTDVNGRPLAMTTLSSKLTQLASYRRTICGVAASDYLLRKINAQEEPAVATARTARDALMIASIDLIRQLHWADFELLVDLIFSRAGWRRVSALGGTMKDIDLLLEQPLINERASVQVKSAADQKVLNASVCAFEADDSASRFFFVCHSPRSELIVPETEAPVHLWTVTDLAAAAVDQGLTNWLLERAA</sequence>
<keyword evidence="2" id="KW-0540">Nuclease</keyword>
<dbReference type="EMBL" id="JAVUPU010000001">
    <property type="protein sequence ID" value="MDT9597927.1"/>
    <property type="molecule type" value="Genomic_DNA"/>
</dbReference>
<dbReference type="GO" id="GO:0004519">
    <property type="term" value="F:endonuclease activity"/>
    <property type="evidence" value="ECO:0007669"/>
    <property type="project" value="UniProtKB-KW"/>
</dbReference>
<keyword evidence="3" id="KW-1185">Reference proteome</keyword>
<reference evidence="2 3" key="1">
    <citation type="submission" date="2023-05" db="EMBL/GenBank/DDBJ databases">
        <authorList>
            <person name="Guo Y."/>
        </authorList>
    </citation>
    <scope>NUCLEOTIDE SEQUENCE [LARGE SCALE GENOMIC DNA]</scope>
    <source>
        <strain evidence="2 3">GR2756</strain>
    </source>
</reference>
<protein>
    <submittedName>
        <fullName evidence="2">Restriction endonuclease</fullName>
        <ecNumber evidence="2">3.1.21.-</ecNumber>
    </submittedName>
</protein>